<dbReference type="Proteomes" id="UP000396835">
    <property type="component" value="Unassembled WGS sequence"/>
</dbReference>
<dbReference type="PROSITE" id="PS50943">
    <property type="entry name" value="HTH_CROC1"/>
    <property type="match status" value="1"/>
</dbReference>
<evidence type="ECO:0000313" key="2">
    <source>
        <dbReference type="EMBL" id="VFB15239.1"/>
    </source>
</evidence>
<dbReference type="AlphaFoldDB" id="A0A449I731"/>
<dbReference type="CDD" id="cd00093">
    <property type="entry name" value="HTH_XRE"/>
    <property type="match status" value="1"/>
</dbReference>
<name>A0A449I731_9BACE</name>
<proteinExistence type="predicted"/>
<dbReference type="GO" id="GO:0003677">
    <property type="term" value="F:DNA binding"/>
    <property type="evidence" value="ECO:0007669"/>
    <property type="project" value="InterPro"/>
</dbReference>
<reference evidence="2 3" key="1">
    <citation type="submission" date="2019-02" db="EMBL/GenBank/DDBJ databases">
        <authorList>
            <consortium name="Pathogen Informatics"/>
        </authorList>
    </citation>
    <scope>NUCLEOTIDE SEQUENCE [LARGE SCALE GENOMIC DNA]</scope>
    <source>
        <strain evidence="2 3">3012STDY7078512</strain>
    </source>
</reference>
<feature type="domain" description="HTH cro/C1-type" evidence="1">
    <location>
        <begin position="40"/>
        <end position="80"/>
    </location>
</feature>
<gene>
    <name evidence="2" type="ORF">NCTC7812_02827</name>
</gene>
<evidence type="ECO:0000313" key="3">
    <source>
        <dbReference type="Proteomes" id="UP000396835"/>
    </source>
</evidence>
<accession>A0A449I731</accession>
<dbReference type="InterPro" id="IPR010982">
    <property type="entry name" value="Lambda_DNA-bd_dom_sf"/>
</dbReference>
<dbReference type="SMART" id="SM00530">
    <property type="entry name" value="HTH_XRE"/>
    <property type="match status" value="1"/>
</dbReference>
<dbReference type="Gene3D" id="1.10.260.40">
    <property type="entry name" value="lambda repressor-like DNA-binding domains"/>
    <property type="match status" value="1"/>
</dbReference>
<evidence type="ECO:0000259" key="1">
    <source>
        <dbReference type="PROSITE" id="PS50943"/>
    </source>
</evidence>
<organism evidence="2 3">
    <name type="scientific">Prevotella heparinolytica</name>
    <dbReference type="NCBI Taxonomy" id="28113"/>
    <lineage>
        <taxon>Bacteria</taxon>
        <taxon>Pseudomonadati</taxon>
        <taxon>Bacteroidota</taxon>
        <taxon>Bacteroidia</taxon>
        <taxon>Bacteroidales</taxon>
        <taxon>Bacteroidaceae</taxon>
        <taxon>Bacteroides</taxon>
    </lineage>
</organism>
<dbReference type="InterPro" id="IPR001387">
    <property type="entry name" value="Cro/C1-type_HTH"/>
</dbReference>
<dbReference type="SUPFAM" id="SSF47413">
    <property type="entry name" value="lambda repressor-like DNA-binding domains"/>
    <property type="match status" value="1"/>
</dbReference>
<protein>
    <submittedName>
        <fullName evidence="2">Helix-turn-helix domain-containing protein</fullName>
    </submittedName>
</protein>
<sequence>MDNQRKNINFAQYANIMAMKEDINRLKVVLAEQKRTNKWLAEQLGKDPATVSKWCTNTAQPGLETLLDIARCLNVDVKDLLWSSQGR</sequence>
<dbReference type="Pfam" id="PF13443">
    <property type="entry name" value="HTH_26"/>
    <property type="match status" value="1"/>
</dbReference>
<dbReference type="EMBL" id="CAACYH010000007">
    <property type="protein sequence ID" value="VFB15239.1"/>
    <property type="molecule type" value="Genomic_DNA"/>
</dbReference>